<evidence type="ECO:0008006" key="8">
    <source>
        <dbReference type="Google" id="ProtNLM"/>
    </source>
</evidence>
<protein>
    <recommendedName>
        <fullName evidence="8">FLYWCH-type domain-containing protein</fullName>
    </recommendedName>
</protein>
<proteinExistence type="predicted"/>
<dbReference type="PANTHER" id="PTHR47160:SF10">
    <property type="entry name" value="MULE TRANSPOSASE DOMAIN-CONTAINING PROTEIN"/>
    <property type="match status" value="1"/>
</dbReference>
<evidence type="ECO:0000259" key="5">
    <source>
        <dbReference type="Pfam" id="PF10551"/>
    </source>
</evidence>
<keyword evidence="1" id="KW-0479">Metal-binding</keyword>
<sequence length="448" mass="51758">MSSLAFGQRKTYHLLHEGYRYCLKRSLKNCDKVWECCFRKSRLCVGKYVSRSGEVIETRGTHNHSSSLSDNEAFQVVAAIKDRASRSHVTPANIVADALSARTDHVITSLPLERTLTRLVRKVRHREDLNEPRPLSLVDLVIPDRLKVTQSGEPFLLSDSGPGPQRILLFSTKHDLSILAENNDWYMDGTFKVAPHPFCQLYTIHGFRLHASLPTLFALLPNKSEETYNRLFSTLKGLQNGLAPRSLMTDFEQGPINAFREAFPQTEIRGYRTIADFALKMRTFAALSFVPPEHVKSYYMVLKREPFVLEGRQMEEFVQYFEETWIGTPARRGTWRSSRFEPQLWNMYHSVLTDTHRTNNNIEGWHSRFESLIGAHHPMIWKFIQVLQKEQNVTRAKTIQFLAGAEPPPSKKKYRLLNSRLKMVVEDFNNRTVMDYLRSISYNLSFAG</sequence>
<dbReference type="GO" id="GO:0008270">
    <property type="term" value="F:zinc ion binding"/>
    <property type="evidence" value="ECO:0007669"/>
    <property type="project" value="UniProtKB-KW"/>
</dbReference>
<dbReference type="Pfam" id="PF04500">
    <property type="entry name" value="FLYWCH"/>
    <property type="match status" value="1"/>
</dbReference>
<keyword evidence="3" id="KW-0862">Zinc</keyword>
<evidence type="ECO:0000313" key="6">
    <source>
        <dbReference type="EMBL" id="CAG7729356.1"/>
    </source>
</evidence>
<evidence type="ECO:0000256" key="1">
    <source>
        <dbReference type="ARBA" id="ARBA00022723"/>
    </source>
</evidence>
<accession>A0A8J2KPS6</accession>
<dbReference type="Pfam" id="PF10551">
    <property type="entry name" value="MULE"/>
    <property type="match status" value="1"/>
</dbReference>
<dbReference type="EMBL" id="CAJVCH010177066">
    <property type="protein sequence ID" value="CAG7729356.1"/>
    <property type="molecule type" value="Genomic_DNA"/>
</dbReference>
<dbReference type="AlphaFoldDB" id="A0A8J2KPS6"/>
<gene>
    <name evidence="6" type="ORF">AFUS01_LOCUS18076</name>
</gene>
<dbReference type="PANTHER" id="PTHR47160">
    <property type="entry name" value="PUTATIVE-RELATED"/>
    <property type="match status" value="1"/>
</dbReference>
<dbReference type="Proteomes" id="UP000708208">
    <property type="component" value="Unassembled WGS sequence"/>
</dbReference>
<organism evidence="6 7">
    <name type="scientific">Allacma fusca</name>
    <dbReference type="NCBI Taxonomy" id="39272"/>
    <lineage>
        <taxon>Eukaryota</taxon>
        <taxon>Metazoa</taxon>
        <taxon>Ecdysozoa</taxon>
        <taxon>Arthropoda</taxon>
        <taxon>Hexapoda</taxon>
        <taxon>Collembola</taxon>
        <taxon>Symphypleona</taxon>
        <taxon>Sminthuridae</taxon>
        <taxon>Allacma</taxon>
    </lineage>
</organism>
<keyword evidence="2" id="KW-0863">Zinc-finger</keyword>
<feature type="domain" description="FLYWCH-type" evidence="4">
    <location>
        <begin position="7"/>
        <end position="64"/>
    </location>
</feature>
<keyword evidence="7" id="KW-1185">Reference proteome</keyword>
<evidence type="ECO:0000256" key="3">
    <source>
        <dbReference type="ARBA" id="ARBA00022833"/>
    </source>
</evidence>
<feature type="domain" description="MULE transposase" evidence="5">
    <location>
        <begin position="185"/>
        <end position="269"/>
    </location>
</feature>
<evidence type="ECO:0000259" key="4">
    <source>
        <dbReference type="Pfam" id="PF04500"/>
    </source>
</evidence>
<reference evidence="6" key="1">
    <citation type="submission" date="2021-06" db="EMBL/GenBank/DDBJ databases">
        <authorList>
            <person name="Hodson N. C."/>
            <person name="Mongue J. A."/>
            <person name="Jaron S. K."/>
        </authorList>
    </citation>
    <scope>NUCLEOTIDE SEQUENCE</scope>
</reference>
<comment type="caution">
    <text evidence="6">The sequence shown here is derived from an EMBL/GenBank/DDBJ whole genome shotgun (WGS) entry which is preliminary data.</text>
</comment>
<dbReference type="InterPro" id="IPR018289">
    <property type="entry name" value="MULE_transposase_dom"/>
</dbReference>
<dbReference type="InterPro" id="IPR007588">
    <property type="entry name" value="Znf_FLYWCH"/>
</dbReference>
<name>A0A8J2KPS6_9HEXA</name>
<evidence type="ECO:0000313" key="7">
    <source>
        <dbReference type="Proteomes" id="UP000708208"/>
    </source>
</evidence>
<evidence type="ECO:0000256" key="2">
    <source>
        <dbReference type="ARBA" id="ARBA00022771"/>
    </source>
</evidence>
<dbReference type="OrthoDB" id="10029846at2759"/>